<accession>A0AAU9PJ49</accession>
<comment type="caution">
    <text evidence="1">The sequence shown here is derived from an EMBL/GenBank/DDBJ whole genome shotgun (WGS) entry which is preliminary data.</text>
</comment>
<proteinExistence type="predicted"/>
<evidence type="ECO:0000313" key="1">
    <source>
        <dbReference type="EMBL" id="CAH1450224.1"/>
    </source>
</evidence>
<evidence type="ECO:0000313" key="2">
    <source>
        <dbReference type="Proteomes" id="UP001157418"/>
    </source>
</evidence>
<name>A0AAU9PJ49_9ASTR</name>
<gene>
    <name evidence="1" type="ORF">LVIROSA_LOCUS35660</name>
</gene>
<sequence>MATSSSVHDQIASSTLLLIKPNQNLIIELNPFLYDSYMLHVVECLKYSPLVIALTQVEAVPMSLLSQVYSTASYDKNKERIYFQIHSHKASMSKGRFCSLLHLAVDSYVISPDFITTPQLFSMLYDMGYTDVLTTITKVKKSCLPSPWNGMLTLLIKSLEERSAGSNGTSKGFLTLLYDLYNGLNLDYGSIIWSQVVQSLNTSTRHSEISCARFWTIIT</sequence>
<dbReference type="EMBL" id="CAKMRJ010005634">
    <property type="protein sequence ID" value="CAH1450224.1"/>
    <property type="molecule type" value="Genomic_DNA"/>
</dbReference>
<reference evidence="1 2" key="1">
    <citation type="submission" date="2022-01" db="EMBL/GenBank/DDBJ databases">
        <authorList>
            <person name="Xiong W."/>
            <person name="Schranz E."/>
        </authorList>
    </citation>
    <scope>NUCLEOTIDE SEQUENCE [LARGE SCALE GENOMIC DNA]</scope>
</reference>
<protein>
    <submittedName>
        <fullName evidence="1">Uncharacterized protein</fullName>
    </submittedName>
</protein>
<dbReference type="Proteomes" id="UP001157418">
    <property type="component" value="Unassembled WGS sequence"/>
</dbReference>
<dbReference type="AlphaFoldDB" id="A0AAU9PJ49"/>
<organism evidence="1 2">
    <name type="scientific">Lactuca virosa</name>
    <dbReference type="NCBI Taxonomy" id="75947"/>
    <lineage>
        <taxon>Eukaryota</taxon>
        <taxon>Viridiplantae</taxon>
        <taxon>Streptophyta</taxon>
        <taxon>Embryophyta</taxon>
        <taxon>Tracheophyta</taxon>
        <taxon>Spermatophyta</taxon>
        <taxon>Magnoliopsida</taxon>
        <taxon>eudicotyledons</taxon>
        <taxon>Gunneridae</taxon>
        <taxon>Pentapetalae</taxon>
        <taxon>asterids</taxon>
        <taxon>campanulids</taxon>
        <taxon>Asterales</taxon>
        <taxon>Asteraceae</taxon>
        <taxon>Cichorioideae</taxon>
        <taxon>Cichorieae</taxon>
        <taxon>Lactucinae</taxon>
        <taxon>Lactuca</taxon>
    </lineage>
</organism>
<keyword evidence="2" id="KW-1185">Reference proteome</keyword>